<dbReference type="InterPro" id="IPR052533">
    <property type="entry name" value="WalJ/YycJ-like"/>
</dbReference>
<reference evidence="2" key="1">
    <citation type="submission" date="2020-10" db="EMBL/GenBank/DDBJ databases">
        <authorList>
            <person name="Gilroy R."/>
        </authorList>
    </citation>
    <scope>NUCLEOTIDE SEQUENCE</scope>
    <source>
        <strain evidence="2">CHK158-818</strain>
    </source>
</reference>
<dbReference type="Gene3D" id="3.60.15.10">
    <property type="entry name" value="Ribonuclease Z/Hydroxyacylglutathione hydrolase-like"/>
    <property type="match status" value="1"/>
</dbReference>
<dbReference type="SUPFAM" id="SSF56281">
    <property type="entry name" value="Metallo-hydrolase/oxidoreductase"/>
    <property type="match status" value="1"/>
</dbReference>
<reference evidence="2" key="2">
    <citation type="journal article" date="2021" name="PeerJ">
        <title>Extensive microbial diversity within the chicken gut microbiome revealed by metagenomics and culture.</title>
        <authorList>
            <person name="Gilroy R."/>
            <person name="Ravi A."/>
            <person name="Getino M."/>
            <person name="Pursley I."/>
            <person name="Horton D.L."/>
            <person name="Alikhan N.F."/>
            <person name="Baker D."/>
            <person name="Gharbi K."/>
            <person name="Hall N."/>
            <person name="Watson M."/>
            <person name="Adriaenssens E.M."/>
            <person name="Foster-Nyarko E."/>
            <person name="Jarju S."/>
            <person name="Secka A."/>
            <person name="Antonio M."/>
            <person name="Oren A."/>
            <person name="Chaudhuri R.R."/>
            <person name="La Ragione R."/>
            <person name="Hildebrand F."/>
            <person name="Pallen M.J."/>
        </authorList>
    </citation>
    <scope>NUCLEOTIDE SEQUENCE</scope>
    <source>
        <strain evidence="2">CHK158-818</strain>
    </source>
</reference>
<gene>
    <name evidence="2" type="ORF">IAB03_07085</name>
</gene>
<comment type="caution">
    <text evidence="2">The sequence shown here is derived from an EMBL/GenBank/DDBJ whole genome shotgun (WGS) entry which is preliminary data.</text>
</comment>
<dbReference type="AlphaFoldDB" id="A0A9D1SCY7"/>
<evidence type="ECO:0000259" key="1">
    <source>
        <dbReference type="SMART" id="SM00849"/>
    </source>
</evidence>
<dbReference type="PANTHER" id="PTHR47619:SF1">
    <property type="entry name" value="EXODEOXYRIBONUCLEASE WALJ"/>
    <property type="match status" value="1"/>
</dbReference>
<dbReference type="PANTHER" id="PTHR47619">
    <property type="entry name" value="METALLO-HYDROLASE YYCJ-RELATED"/>
    <property type="match status" value="1"/>
</dbReference>
<evidence type="ECO:0000313" key="3">
    <source>
        <dbReference type="Proteomes" id="UP000824112"/>
    </source>
</evidence>
<dbReference type="SMART" id="SM00849">
    <property type="entry name" value="Lactamase_B"/>
    <property type="match status" value="1"/>
</dbReference>
<name>A0A9D1SCY7_9BACT</name>
<evidence type="ECO:0000313" key="2">
    <source>
        <dbReference type="EMBL" id="HIU55550.1"/>
    </source>
</evidence>
<dbReference type="Pfam" id="PF12706">
    <property type="entry name" value="Lactamase_B_2"/>
    <property type="match status" value="1"/>
</dbReference>
<protein>
    <submittedName>
        <fullName evidence="2">MBL fold metallo-hydrolase</fullName>
    </submittedName>
</protein>
<feature type="domain" description="Metallo-beta-lactamase" evidence="1">
    <location>
        <begin position="13"/>
        <end position="187"/>
    </location>
</feature>
<dbReference type="InterPro" id="IPR001279">
    <property type="entry name" value="Metallo-B-lactamas"/>
</dbReference>
<dbReference type="EMBL" id="DVNA01000156">
    <property type="protein sequence ID" value="HIU55550.1"/>
    <property type="molecule type" value="Genomic_DNA"/>
</dbReference>
<dbReference type="InterPro" id="IPR036866">
    <property type="entry name" value="RibonucZ/Hydroxyglut_hydro"/>
</dbReference>
<sequence length="266" mass="30435">MNLRFLSLASGSSGNCYYLGNERYGILIDAGIGIRTIKKRLGENNIPLESIHALFITHDHADHIKAAGCLGEKYHIPVYSTEQIHVGMNRNYCMREKIVSAKRIIEKNRPLTLQDFIITPFEVPHDGTDNIGYLIEYNRKKIAFSADLGYIPEQVAGYLRQADYLVIESNYDEEMLRHGPYPYYLKHRIANKYGHMNNAETADFLAHNITPQLKYIFLCHLSKENNLPELAYKTVEKRLSQEGIVVGKDVQLITLARNAPSQIYVF</sequence>
<organism evidence="2 3">
    <name type="scientific">Candidatus Gallibacteroides avistercoris</name>
    <dbReference type="NCBI Taxonomy" id="2840833"/>
    <lineage>
        <taxon>Bacteria</taxon>
        <taxon>Pseudomonadati</taxon>
        <taxon>Bacteroidota</taxon>
        <taxon>Bacteroidia</taxon>
        <taxon>Bacteroidales</taxon>
        <taxon>Bacteroidaceae</taxon>
        <taxon>Bacteroidaceae incertae sedis</taxon>
        <taxon>Candidatus Gallibacteroides</taxon>
    </lineage>
</organism>
<dbReference type="Proteomes" id="UP000824112">
    <property type="component" value="Unassembled WGS sequence"/>
</dbReference>
<proteinExistence type="predicted"/>
<accession>A0A9D1SCY7</accession>